<dbReference type="Pfam" id="PF05974">
    <property type="entry name" value="DUF892"/>
    <property type="match status" value="1"/>
</dbReference>
<evidence type="ECO:0000313" key="2">
    <source>
        <dbReference type="Proteomes" id="UP000198598"/>
    </source>
</evidence>
<dbReference type="AlphaFoldDB" id="A0A1I1PYB9"/>
<keyword evidence="2" id="KW-1185">Reference proteome</keyword>
<dbReference type="Proteomes" id="UP000198598">
    <property type="component" value="Unassembled WGS sequence"/>
</dbReference>
<protein>
    <submittedName>
        <fullName evidence="1">Ferritin-like metal-binding protein YciE</fullName>
    </submittedName>
</protein>
<dbReference type="SUPFAM" id="SSF47240">
    <property type="entry name" value="Ferritin-like"/>
    <property type="match status" value="1"/>
</dbReference>
<dbReference type="PANTHER" id="PTHR30565:SF9">
    <property type="entry name" value="PROTEIN YCIF"/>
    <property type="match status" value="1"/>
</dbReference>
<accession>A0A1I1PYB9</accession>
<dbReference type="CDD" id="cd07909">
    <property type="entry name" value="YciF"/>
    <property type="match status" value="1"/>
</dbReference>
<dbReference type="Gene3D" id="1.20.1260.10">
    <property type="match status" value="1"/>
</dbReference>
<gene>
    <name evidence="1" type="ORF">SAMN05216167_103387</name>
</gene>
<proteinExistence type="predicted"/>
<reference evidence="1 2" key="1">
    <citation type="submission" date="2016-10" db="EMBL/GenBank/DDBJ databases">
        <authorList>
            <person name="de Groot N.N."/>
        </authorList>
    </citation>
    <scope>NUCLEOTIDE SEQUENCE [LARGE SCALE GENOMIC DNA]</scope>
    <source>
        <strain evidence="1 2">DSM 26130</strain>
    </source>
</reference>
<sequence length="173" mass="19382">MQTNKLDDRRMETMDEFFEHTIQDMYSAEKQALEAMPQIVQRVQSDQLRQALQVHQRESESQLTRLEQIAGQLGIDPDGETCMAMQGLVEEAQDLLDQLEDGPLADAAIIAAAQKMEHYEIASYGTARTLALQTGLEQIANLLETTLREEKAADQKLTYIATSSVNLKAAQLQ</sequence>
<dbReference type="STRING" id="662367.SAMN05216167_103387"/>
<dbReference type="InterPro" id="IPR010287">
    <property type="entry name" value="DUF892_YciF-like"/>
</dbReference>
<dbReference type="EMBL" id="FOLQ01000003">
    <property type="protein sequence ID" value="SFD11983.1"/>
    <property type="molecule type" value="Genomic_DNA"/>
</dbReference>
<dbReference type="InterPro" id="IPR012347">
    <property type="entry name" value="Ferritin-like"/>
</dbReference>
<evidence type="ECO:0000313" key="1">
    <source>
        <dbReference type="EMBL" id="SFD11983.1"/>
    </source>
</evidence>
<name>A0A1I1PYB9_9BACT</name>
<dbReference type="InterPro" id="IPR047114">
    <property type="entry name" value="YciF"/>
</dbReference>
<organism evidence="1 2">
    <name type="scientific">Spirosoma endophyticum</name>
    <dbReference type="NCBI Taxonomy" id="662367"/>
    <lineage>
        <taxon>Bacteria</taxon>
        <taxon>Pseudomonadati</taxon>
        <taxon>Bacteroidota</taxon>
        <taxon>Cytophagia</taxon>
        <taxon>Cytophagales</taxon>
        <taxon>Cytophagaceae</taxon>
        <taxon>Spirosoma</taxon>
    </lineage>
</organism>
<dbReference type="RefSeq" id="WP_245776618.1">
    <property type="nucleotide sequence ID" value="NZ_FOLQ01000003.1"/>
</dbReference>
<dbReference type="PANTHER" id="PTHR30565">
    <property type="entry name" value="PROTEIN YCIF"/>
    <property type="match status" value="1"/>
</dbReference>
<dbReference type="InterPro" id="IPR009078">
    <property type="entry name" value="Ferritin-like_SF"/>
</dbReference>